<evidence type="ECO:0000256" key="1">
    <source>
        <dbReference type="ARBA" id="ARBA00022729"/>
    </source>
</evidence>
<accession>A0A484XZT3</accession>
<dbReference type="CDD" id="cd01144">
    <property type="entry name" value="BtuF"/>
    <property type="match status" value="1"/>
</dbReference>
<dbReference type="SUPFAM" id="SSF53807">
    <property type="entry name" value="Helical backbone' metal receptor"/>
    <property type="match status" value="1"/>
</dbReference>
<name>A0A484XZT3_9ZZZZ</name>
<dbReference type="InterPro" id="IPR050902">
    <property type="entry name" value="ABC_Transporter_SBP"/>
</dbReference>
<protein>
    <submittedName>
        <fullName evidence="4">Vitamin B12 ABC transporter, B12-binding component BtuF</fullName>
    </submittedName>
</protein>
<dbReference type="Pfam" id="PF01497">
    <property type="entry name" value="Peripla_BP_2"/>
    <property type="match status" value="1"/>
</dbReference>
<dbReference type="InterPro" id="IPR002491">
    <property type="entry name" value="ABC_transptr_periplasmic_BD"/>
</dbReference>
<keyword evidence="1" id="KW-0732">Signal</keyword>
<dbReference type="EMBL" id="CAADIZ010000049">
    <property type="protein sequence ID" value="VFS29016.1"/>
    <property type="molecule type" value="Genomic_DNA"/>
</dbReference>
<feature type="domain" description="Fe/B12 periplasmic-binding" evidence="2">
    <location>
        <begin position="79"/>
        <end position="326"/>
    </location>
</feature>
<dbReference type="PANTHER" id="PTHR30535:SF34">
    <property type="entry name" value="MOLYBDATE-BINDING PROTEIN MOLA"/>
    <property type="match status" value="1"/>
</dbReference>
<proteinExistence type="predicted"/>
<dbReference type="EMBL" id="CAADII010000013">
    <property type="protein sequence ID" value="VFR53650.1"/>
    <property type="molecule type" value="Genomic_DNA"/>
</dbReference>
<sequence>MKGQASGLISHRISQRTPGALALSAALAALLPLPGGTLAASPDSPAAAPQAAKAGTSSTAIVIVDDDGRSIALSAPARRVITLAPHATELVYAAGGGDRLVATVASSDYPPAARALPRVGLGMTINAESLAAHAPDLVIGWRTGRMDPAATALARLGTPLFVSAPGTLADIPGTLERFGGLLGTQAVAQPAADALRTRLATLAARYAHKPPVRVFVQIGERPLYTLNGTHIVSDMLRTCGAVNVFADLALPAPQVSEESVLAARPDAVLLGAGPDTPRLVQAWQARGLPAAVSGHAHALDPDTLWRPGPRMVDAAEALCPLLDAARHRDPP</sequence>
<dbReference type="AlphaFoldDB" id="A0A484XZT3"/>
<evidence type="ECO:0000259" key="2">
    <source>
        <dbReference type="PROSITE" id="PS50983"/>
    </source>
</evidence>
<dbReference type="PROSITE" id="PS50983">
    <property type="entry name" value="FE_B12_PBP"/>
    <property type="match status" value="1"/>
</dbReference>
<dbReference type="NCBIfam" id="NF038402">
    <property type="entry name" value="TroA_like"/>
    <property type="match status" value="1"/>
</dbReference>
<organism evidence="4">
    <name type="scientific">plant metagenome</name>
    <dbReference type="NCBI Taxonomy" id="1297885"/>
    <lineage>
        <taxon>unclassified sequences</taxon>
        <taxon>metagenomes</taxon>
        <taxon>organismal metagenomes</taxon>
    </lineage>
</organism>
<gene>
    <name evidence="3" type="ORF">BRI6_0614</name>
    <name evidence="4" type="ORF">RAN7_0610</name>
</gene>
<evidence type="ECO:0000313" key="4">
    <source>
        <dbReference type="EMBL" id="VFS29016.1"/>
    </source>
</evidence>
<dbReference type="InterPro" id="IPR054828">
    <property type="entry name" value="Vit_B12_bind_prot"/>
</dbReference>
<evidence type="ECO:0000313" key="3">
    <source>
        <dbReference type="EMBL" id="VFR53650.1"/>
    </source>
</evidence>
<dbReference type="Gene3D" id="3.40.50.1980">
    <property type="entry name" value="Nitrogenase molybdenum iron protein domain"/>
    <property type="match status" value="2"/>
</dbReference>
<reference evidence="4" key="1">
    <citation type="submission" date="2019-03" db="EMBL/GenBank/DDBJ databases">
        <authorList>
            <person name="Danneels B."/>
        </authorList>
    </citation>
    <scope>NUCLEOTIDE SEQUENCE</scope>
</reference>
<dbReference type="PANTHER" id="PTHR30535">
    <property type="entry name" value="VITAMIN B12-BINDING PROTEIN"/>
    <property type="match status" value="1"/>
</dbReference>